<keyword evidence="1" id="KW-0175">Coiled coil</keyword>
<reference evidence="2" key="2">
    <citation type="submission" date="2022-01" db="EMBL/GenBank/DDBJ databases">
        <authorList>
            <person name="Yamashiro T."/>
            <person name="Shiraishi A."/>
            <person name="Satake H."/>
            <person name="Nakayama K."/>
        </authorList>
    </citation>
    <scope>NUCLEOTIDE SEQUENCE</scope>
</reference>
<gene>
    <name evidence="2" type="ORF">Tco_1066225</name>
</gene>
<evidence type="ECO:0000313" key="3">
    <source>
        <dbReference type="Proteomes" id="UP001151760"/>
    </source>
</evidence>
<organism evidence="2 3">
    <name type="scientific">Tanacetum coccineum</name>
    <dbReference type="NCBI Taxonomy" id="301880"/>
    <lineage>
        <taxon>Eukaryota</taxon>
        <taxon>Viridiplantae</taxon>
        <taxon>Streptophyta</taxon>
        <taxon>Embryophyta</taxon>
        <taxon>Tracheophyta</taxon>
        <taxon>Spermatophyta</taxon>
        <taxon>Magnoliopsida</taxon>
        <taxon>eudicotyledons</taxon>
        <taxon>Gunneridae</taxon>
        <taxon>Pentapetalae</taxon>
        <taxon>asterids</taxon>
        <taxon>campanulids</taxon>
        <taxon>Asterales</taxon>
        <taxon>Asteraceae</taxon>
        <taxon>Asteroideae</taxon>
        <taxon>Anthemideae</taxon>
        <taxon>Anthemidinae</taxon>
        <taxon>Tanacetum</taxon>
    </lineage>
</organism>
<evidence type="ECO:0000313" key="2">
    <source>
        <dbReference type="EMBL" id="GJT84508.1"/>
    </source>
</evidence>
<proteinExistence type="predicted"/>
<dbReference type="Proteomes" id="UP001151760">
    <property type="component" value="Unassembled WGS sequence"/>
</dbReference>
<dbReference type="EMBL" id="BQNB010019365">
    <property type="protein sequence ID" value="GJT84508.1"/>
    <property type="molecule type" value="Genomic_DNA"/>
</dbReference>
<keyword evidence="3" id="KW-1185">Reference proteome</keyword>
<accession>A0ABQ5H9V8</accession>
<evidence type="ECO:0000256" key="1">
    <source>
        <dbReference type="SAM" id="Coils"/>
    </source>
</evidence>
<name>A0ABQ5H9V8_9ASTR</name>
<reference evidence="2" key="1">
    <citation type="journal article" date="2022" name="Int. J. Mol. Sci.">
        <title>Draft Genome of Tanacetum Coccineum: Genomic Comparison of Closely Related Tanacetum-Family Plants.</title>
        <authorList>
            <person name="Yamashiro T."/>
            <person name="Shiraishi A."/>
            <person name="Nakayama K."/>
            <person name="Satake H."/>
        </authorList>
    </citation>
    <scope>NUCLEOTIDE SEQUENCE</scope>
</reference>
<comment type="caution">
    <text evidence="2">The sequence shown here is derived from an EMBL/GenBank/DDBJ whole genome shotgun (WGS) entry which is preliminary data.</text>
</comment>
<feature type="coiled-coil region" evidence="1">
    <location>
        <begin position="256"/>
        <end position="290"/>
    </location>
</feature>
<protein>
    <submittedName>
        <fullName evidence="2">Uncharacterized protein</fullName>
    </submittedName>
</protein>
<sequence length="451" mass="50169">MLNPKDVTDPTTTINIALVLMAKASKLNYSTPTNNNQRILSNPGNRQIAHPGMNLGQDRLMRMDGVNGGISLDIQNPSVQNVGNQNGLIVVQGIANQNVNLNGNGNVVATRAEGNGNRNNRNQTQLMIAHKEEAGIQLQAEEFDLMADAGDLGEIEEVNANYILMANLQQTSTSGTQTDNAPVYYSDGSAEVHHSNNCYDNDIFNIFTQEEHVEQSGRIVEQTHGTIKETCAYFESLYNNLAIEINALHLSSAKTITALNEEIANLNKQVSKEKSTVSFLQEERKRLKSDFKTREDALLDEQIQLENKQAQQKQQSLYNGKVLLEKHDPPVVYDSEETLQPAQEKADESLAKHKALDFEIERLLKAVVNQDIMSIVQSNSVVDTSNLQTELNRTKEKLETCIIKKEKEYGVLWNNCSIGKLKGKSKDTPCVSDTLDPLSQKLKDENVALEF</sequence>